<dbReference type="Proteomes" id="UP000519897">
    <property type="component" value="Unassembled WGS sequence"/>
</dbReference>
<dbReference type="RefSeq" id="WP_165130510.1">
    <property type="nucleotide sequence ID" value="NZ_CP049248.1"/>
</dbReference>
<keyword evidence="2" id="KW-1185">Reference proteome</keyword>
<evidence type="ECO:0000313" key="1">
    <source>
        <dbReference type="EMBL" id="MBB4145762.1"/>
    </source>
</evidence>
<comment type="caution">
    <text evidence="1">The sequence shown here is derived from an EMBL/GenBank/DDBJ whole genome shotgun (WGS) entry which is preliminary data.</text>
</comment>
<dbReference type="EMBL" id="JACIEC010000011">
    <property type="protein sequence ID" value="MBB4145762.1"/>
    <property type="molecule type" value="Genomic_DNA"/>
</dbReference>
<sequence length="471" mass="53492">MKALDILRGLYVRSPRFVQNAARPFVSLVPTKMKFGRNYAEWRQRIARAASDPTYCAEQHLAALRALLAKAHAGSPFYQAEIERAFGTSFNPSNIMPVDLQRLPVLTKARLRAAGDDVLAVPRRQVDSAETSGSNSEPSFPFYLDKDRSPREMAFVYDGWSRIGFDENTPRASFRGFALHDTSQIMDWDPALKELKFAVFPLSAQDASLYLDEIDRREIRYFYGYPSAIELFCRRLLQIGRRPKLPILGILPISEPLHDHQRSLIRSVLGPVKIAPFYGLSEKVAFAVEIEEEGGIYEFNPLYGLTELLDDDDLPVTEPGREGRIVATGFLSTGMPFIRYDTRDFARLVQLPGPENGYRLRIGGLAPRRKPGFLITSEGNRIVATDFSPEDTEFFKGIREYQFYQDKPGIVVMRYILDENGSDADVRRMTDYFVAKARHTLSFESEQVTQIASGRGGKRAFIDQRLDLELY</sequence>
<dbReference type="InterPro" id="IPR053158">
    <property type="entry name" value="CapK_Type1_Caps_Biosynth"/>
</dbReference>
<organism evidence="1 2">
    <name type="scientific">Rhizobium rhizoryzae</name>
    <dbReference type="NCBI Taxonomy" id="451876"/>
    <lineage>
        <taxon>Bacteria</taxon>
        <taxon>Pseudomonadati</taxon>
        <taxon>Pseudomonadota</taxon>
        <taxon>Alphaproteobacteria</taxon>
        <taxon>Hyphomicrobiales</taxon>
        <taxon>Rhizobiaceae</taxon>
        <taxon>Rhizobium/Agrobacterium group</taxon>
        <taxon>Rhizobium</taxon>
    </lineage>
</organism>
<dbReference type="SUPFAM" id="SSF56801">
    <property type="entry name" value="Acetyl-CoA synthetase-like"/>
    <property type="match status" value="1"/>
</dbReference>
<protein>
    <submittedName>
        <fullName evidence="1">Phenylacetate-CoA ligase</fullName>
        <ecNumber evidence="1">6.2.1.30</ecNumber>
    </submittedName>
</protein>
<gene>
    <name evidence="1" type="ORF">GGQ72_004328</name>
</gene>
<reference evidence="1 2" key="1">
    <citation type="submission" date="2020-08" db="EMBL/GenBank/DDBJ databases">
        <title>Genomic Encyclopedia of Type Strains, Phase IV (KMG-IV): sequencing the most valuable type-strain genomes for metagenomic binning, comparative biology and taxonomic classification.</title>
        <authorList>
            <person name="Goeker M."/>
        </authorList>
    </citation>
    <scope>NUCLEOTIDE SEQUENCE [LARGE SCALE GENOMIC DNA]</scope>
    <source>
        <strain evidence="1 2">DSM 29514</strain>
    </source>
</reference>
<proteinExistence type="predicted"/>
<dbReference type="GO" id="GO:0047475">
    <property type="term" value="F:phenylacetate-CoA ligase activity"/>
    <property type="evidence" value="ECO:0007669"/>
    <property type="project" value="UniProtKB-EC"/>
</dbReference>
<name>A0A7W6LM35_9HYPH</name>
<dbReference type="InterPro" id="IPR042099">
    <property type="entry name" value="ANL_N_sf"/>
</dbReference>
<keyword evidence="1" id="KW-0436">Ligase</keyword>
<accession>A0A7W6LM35</accession>
<dbReference type="PANTHER" id="PTHR36932:SF1">
    <property type="entry name" value="CAPSULAR POLYSACCHARIDE BIOSYNTHESIS PROTEIN"/>
    <property type="match status" value="1"/>
</dbReference>
<dbReference type="EC" id="6.2.1.30" evidence="1"/>
<dbReference type="Gene3D" id="3.40.50.12780">
    <property type="entry name" value="N-terminal domain of ligase-like"/>
    <property type="match status" value="1"/>
</dbReference>
<evidence type="ECO:0000313" key="2">
    <source>
        <dbReference type="Proteomes" id="UP000519897"/>
    </source>
</evidence>
<dbReference type="AlphaFoldDB" id="A0A7W6LM35"/>
<dbReference type="PANTHER" id="PTHR36932">
    <property type="entry name" value="CAPSULAR POLYSACCHARIDE BIOSYNTHESIS PROTEIN"/>
    <property type="match status" value="1"/>
</dbReference>